<dbReference type="HAMAP" id="MF_00014">
    <property type="entry name" value="Ribosome_mat_RimM"/>
    <property type="match status" value="1"/>
</dbReference>
<dbReference type="InterPro" id="IPR056792">
    <property type="entry name" value="PRC_RimM"/>
</dbReference>
<evidence type="ECO:0008006" key="5">
    <source>
        <dbReference type="Google" id="ProtNLM"/>
    </source>
</evidence>
<dbReference type="InterPro" id="IPR029044">
    <property type="entry name" value="Nucleotide-diphossugar_trans"/>
</dbReference>
<dbReference type="InterPro" id="IPR011961">
    <property type="entry name" value="RimM"/>
</dbReference>
<dbReference type="InterPro" id="IPR036976">
    <property type="entry name" value="RimM_N_sf"/>
</dbReference>
<feature type="domain" description="Ribosome maturation factor RimM PRC barrel" evidence="2">
    <location>
        <begin position="177"/>
        <end position="263"/>
    </location>
</feature>
<dbReference type="InterPro" id="IPR009000">
    <property type="entry name" value="Transl_B-barrel_sf"/>
</dbReference>
<dbReference type="PANTHER" id="PTHR11952:SF10">
    <property type="entry name" value="16S RRNA PROCESSING PROTEIN RIMM FAMILY"/>
    <property type="match status" value="1"/>
</dbReference>
<dbReference type="OrthoDB" id="532420at2759"/>
<dbReference type="SUPFAM" id="SSF50447">
    <property type="entry name" value="Translation proteins"/>
    <property type="match status" value="1"/>
</dbReference>
<evidence type="ECO:0000313" key="4">
    <source>
        <dbReference type="Proteomes" id="UP000027138"/>
    </source>
</evidence>
<dbReference type="Proteomes" id="UP000027138">
    <property type="component" value="Unassembled WGS sequence"/>
</dbReference>
<dbReference type="GO" id="GO:0003977">
    <property type="term" value="F:UDP-N-acetylglucosamine diphosphorylase activity"/>
    <property type="evidence" value="ECO:0007669"/>
    <property type="project" value="TreeGrafter"/>
</dbReference>
<reference evidence="3 4" key="1">
    <citation type="journal article" date="2014" name="PLoS ONE">
        <title>Global Analysis of Gene Expression Profiles in Physic Nut (Jatropha curcas L.) Seedlings Exposed to Salt Stress.</title>
        <authorList>
            <person name="Zhang L."/>
            <person name="Zhang C."/>
            <person name="Wu P."/>
            <person name="Chen Y."/>
            <person name="Li M."/>
            <person name="Jiang H."/>
            <person name="Wu G."/>
        </authorList>
    </citation>
    <scope>NUCLEOTIDE SEQUENCE [LARGE SCALE GENOMIC DNA]</scope>
    <source>
        <strain evidence="4">cv. GZQX0401</strain>
        <tissue evidence="3">Young leaves</tissue>
    </source>
</reference>
<dbReference type="AlphaFoldDB" id="A0A067JBL5"/>
<dbReference type="GO" id="GO:0006048">
    <property type="term" value="P:UDP-N-acetylglucosamine biosynthetic process"/>
    <property type="evidence" value="ECO:0007669"/>
    <property type="project" value="TreeGrafter"/>
</dbReference>
<protein>
    <recommendedName>
        <fullName evidence="5">RimM N-terminal domain-containing protein</fullName>
    </recommendedName>
</protein>
<dbReference type="PANTHER" id="PTHR11952">
    <property type="entry name" value="UDP- GLUCOSE PYROPHOSPHORYLASE"/>
    <property type="match status" value="1"/>
</dbReference>
<keyword evidence="4" id="KW-1185">Reference proteome</keyword>
<dbReference type="STRING" id="180498.A0A067JBL5"/>
<gene>
    <name evidence="3" type="ORF">JCGZ_21667</name>
</gene>
<dbReference type="Pfam" id="PF24986">
    <property type="entry name" value="PRC_RimM"/>
    <property type="match status" value="1"/>
</dbReference>
<dbReference type="NCBIfam" id="TIGR02273">
    <property type="entry name" value="16S_RimM"/>
    <property type="match status" value="1"/>
</dbReference>
<organism evidence="3 4">
    <name type="scientific">Jatropha curcas</name>
    <name type="common">Barbados nut</name>
    <dbReference type="NCBI Taxonomy" id="180498"/>
    <lineage>
        <taxon>Eukaryota</taxon>
        <taxon>Viridiplantae</taxon>
        <taxon>Streptophyta</taxon>
        <taxon>Embryophyta</taxon>
        <taxon>Tracheophyta</taxon>
        <taxon>Spermatophyta</taxon>
        <taxon>Magnoliopsida</taxon>
        <taxon>eudicotyledons</taxon>
        <taxon>Gunneridae</taxon>
        <taxon>Pentapetalae</taxon>
        <taxon>rosids</taxon>
        <taxon>fabids</taxon>
        <taxon>Malpighiales</taxon>
        <taxon>Euphorbiaceae</taxon>
        <taxon>Crotonoideae</taxon>
        <taxon>Jatropheae</taxon>
        <taxon>Jatropha</taxon>
    </lineage>
</organism>
<dbReference type="InterPro" id="IPR002676">
    <property type="entry name" value="RimM_N"/>
</dbReference>
<evidence type="ECO:0000259" key="2">
    <source>
        <dbReference type="Pfam" id="PF24986"/>
    </source>
</evidence>
<dbReference type="FunFam" id="2.30.30.240:FF:000002">
    <property type="entry name" value="Ribosome maturation factor rimM"/>
    <property type="match status" value="1"/>
</dbReference>
<dbReference type="InterPro" id="IPR011033">
    <property type="entry name" value="PRC_barrel-like_sf"/>
</dbReference>
<sequence>MQGATSLLCNSTLHPSHNSLLFPFRTSLSPTVSFSLPTQVLFKPLHSYFHAISPLHSTATQEIVETAKSESEFVEVGYLSSVHGLRGEICVKPATDFPELRFSKPGKRWLRQPVSGKEIIQEVELLEGRGHSGQKSWILRFDGIDTVEQARQLVGSTLLVRSDDRPVLEDGEFYSRDLVGMNVILKETGERVGTVVNVFDNGGSDLLQVMLYQSVDVLGEVEKSMSSDMGLSGPLVWVPFVEAIVPDVDITKREMWITPPKGLLELNIRSDKRSKKERRQLEWKERKKFQRRLIAAKKKLSEMEQKHVFDGLRYGEKSQRSLLADEIVGVNSKLLQQALQNIEIPSKSWSVTDLISATITKRIKDSLKLSKKCLARCVGEENLTEKSNLHERGLHLLSEGKVGIVLVLNEIEKGRRDASPDLVGFINREDSSYCLLEQSLSDVQTLLKMEDRASMPLVLICPAQEIESLKGLFSHNDWFGFDTAKVWFLEEEKLPVVSSSVEEQSRHKILMKSPWEIMQTPIGSGGVISLLSSHNIPETLSELGVEYIEVCGVDENYVIGNSLLLGYVNLCKAEIGIQIVEDMKASEESFDMVFSTNSMKKLTKQINKLQFCTELTQNSHVKMVDKEWIDVVPSSPNSYQFSCSIYSCLNVCPLDKICVVEITE</sequence>
<dbReference type="GO" id="GO:0005840">
    <property type="term" value="C:ribosome"/>
    <property type="evidence" value="ECO:0007669"/>
    <property type="project" value="InterPro"/>
</dbReference>
<dbReference type="Gene3D" id="2.40.30.60">
    <property type="entry name" value="RimM"/>
    <property type="match status" value="1"/>
</dbReference>
<dbReference type="Gene3D" id="2.30.30.240">
    <property type="entry name" value="PRC-barrel domain"/>
    <property type="match status" value="1"/>
</dbReference>
<proteinExistence type="inferred from homology"/>
<feature type="domain" description="RimM N-terminal" evidence="1">
    <location>
        <begin position="76"/>
        <end position="163"/>
    </location>
</feature>
<name>A0A067JBL5_JATCU</name>
<dbReference type="SUPFAM" id="SSF50346">
    <property type="entry name" value="PRC-barrel domain"/>
    <property type="match status" value="1"/>
</dbReference>
<dbReference type="EMBL" id="KK915662">
    <property type="protein sequence ID" value="KDP21196.1"/>
    <property type="molecule type" value="Genomic_DNA"/>
</dbReference>
<dbReference type="GO" id="GO:0006364">
    <property type="term" value="P:rRNA processing"/>
    <property type="evidence" value="ECO:0007669"/>
    <property type="project" value="InterPro"/>
</dbReference>
<dbReference type="Gene3D" id="3.90.550.10">
    <property type="entry name" value="Spore Coat Polysaccharide Biosynthesis Protein SpsA, Chain A"/>
    <property type="match status" value="1"/>
</dbReference>
<dbReference type="GO" id="GO:0043022">
    <property type="term" value="F:ribosome binding"/>
    <property type="evidence" value="ECO:0007669"/>
    <property type="project" value="InterPro"/>
</dbReference>
<accession>A0A067JBL5</accession>
<dbReference type="Pfam" id="PF01782">
    <property type="entry name" value="RimM"/>
    <property type="match status" value="1"/>
</dbReference>
<evidence type="ECO:0000259" key="1">
    <source>
        <dbReference type="Pfam" id="PF01782"/>
    </source>
</evidence>
<dbReference type="InterPro" id="IPR039741">
    <property type="entry name" value="UDP-sugar_pyrophosphorylase"/>
</dbReference>
<dbReference type="SUPFAM" id="SSF53448">
    <property type="entry name" value="Nucleotide-diphospho-sugar transferases"/>
    <property type="match status" value="1"/>
</dbReference>
<evidence type="ECO:0000313" key="3">
    <source>
        <dbReference type="EMBL" id="KDP21196.1"/>
    </source>
</evidence>